<dbReference type="InterPro" id="IPR014729">
    <property type="entry name" value="Rossmann-like_a/b/a_fold"/>
</dbReference>
<dbReference type="OrthoDB" id="9789668at2"/>
<dbReference type="InterPro" id="IPR006015">
    <property type="entry name" value="Universal_stress_UspA"/>
</dbReference>
<proteinExistence type="inferred from homology"/>
<dbReference type="Gene3D" id="3.40.50.620">
    <property type="entry name" value="HUPs"/>
    <property type="match status" value="1"/>
</dbReference>
<dbReference type="PRINTS" id="PR01438">
    <property type="entry name" value="UNVRSLSTRESS"/>
</dbReference>
<dbReference type="Pfam" id="PF00582">
    <property type="entry name" value="Usp"/>
    <property type="match status" value="1"/>
</dbReference>
<evidence type="ECO:0000313" key="4">
    <source>
        <dbReference type="Proteomes" id="UP000252100"/>
    </source>
</evidence>
<evidence type="ECO:0000259" key="2">
    <source>
        <dbReference type="Pfam" id="PF00582"/>
    </source>
</evidence>
<dbReference type="EMBL" id="CP031092">
    <property type="protein sequence ID" value="AXF57908.1"/>
    <property type="molecule type" value="Genomic_DNA"/>
</dbReference>
<feature type="domain" description="UspA" evidence="2">
    <location>
        <begin position="6"/>
        <end position="46"/>
    </location>
</feature>
<dbReference type="SUPFAM" id="SSF52402">
    <property type="entry name" value="Adenine nucleotide alpha hydrolases-like"/>
    <property type="match status" value="1"/>
</dbReference>
<dbReference type="AlphaFoldDB" id="A0A345C3X7"/>
<dbReference type="KEGG" id="rue:DT065_07570"/>
<keyword evidence="4" id="KW-1185">Reference proteome</keyword>
<gene>
    <name evidence="3" type="ORF">DT065_07570</name>
</gene>
<reference evidence="3 4" key="1">
    <citation type="journal article" date="2018" name="J. Microbiol.">
        <title>Salicibibacter kimchii gen. nov., sp. nov., a moderately halophilic and alkalitolerant bacterium in the family Bacillaceae, isolated from kimchi.</title>
        <authorList>
            <person name="Jang J.Y."/>
            <person name="Oh Y.J."/>
            <person name="Lim S.K."/>
            <person name="Park H.K."/>
            <person name="Lee C."/>
            <person name="Kim J.Y."/>
            <person name="Lee M.A."/>
            <person name="Choi H.J."/>
        </authorList>
    </citation>
    <scope>NUCLEOTIDE SEQUENCE [LARGE SCALE GENOMIC DNA]</scope>
    <source>
        <strain evidence="3 4">NKC1-1</strain>
    </source>
</reference>
<sequence length="61" mass="6866">MPSFTNNDIDLIMAGATGANRVEQMVFGSVSEVIVRHAPCDVLIVRWDRQLPCEYAEQLEE</sequence>
<protein>
    <submittedName>
        <fullName evidence="3">Universal stress protein</fullName>
    </submittedName>
</protein>
<name>A0A345C3X7_9BACI</name>
<accession>A0A345C3X7</accession>
<dbReference type="Proteomes" id="UP000252100">
    <property type="component" value="Chromosome"/>
</dbReference>
<evidence type="ECO:0000256" key="1">
    <source>
        <dbReference type="ARBA" id="ARBA00008791"/>
    </source>
</evidence>
<comment type="similarity">
    <text evidence="1">Belongs to the universal stress protein A family.</text>
</comment>
<evidence type="ECO:0000313" key="3">
    <source>
        <dbReference type="EMBL" id="AXF57908.1"/>
    </source>
</evidence>
<organism evidence="3 4">
    <name type="scientific">Salicibibacter kimchii</name>
    <dbReference type="NCBI Taxonomy" id="2099786"/>
    <lineage>
        <taxon>Bacteria</taxon>
        <taxon>Bacillati</taxon>
        <taxon>Bacillota</taxon>
        <taxon>Bacilli</taxon>
        <taxon>Bacillales</taxon>
        <taxon>Bacillaceae</taxon>
        <taxon>Salicibibacter</taxon>
    </lineage>
</organism>
<dbReference type="InterPro" id="IPR006016">
    <property type="entry name" value="UspA"/>
</dbReference>
<dbReference type="CDD" id="cd00293">
    <property type="entry name" value="USP-like"/>
    <property type="match status" value="1"/>
</dbReference>